<protein>
    <recommendedName>
        <fullName evidence="4">Endonuclease/exonuclease/phosphatase domain-containing protein</fullName>
    </recommendedName>
</protein>
<name>A0A835HY10_9MAGN</name>
<feature type="region of interest" description="Disordered" evidence="1">
    <location>
        <begin position="77"/>
        <end position="118"/>
    </location>
</feature>
<dbReference type="OrthoDB" id="1742302at2759"/>
<gene>
    <name evidence="2" type="ORF">IFM89_016975</name>
</gene>
<comment type="caution">
    <text evidence="2">The sequence shown here is derived from an EMBL/GenBank/DDBJ whole genome shotgun (WGS) entry which is preliminary data.</text>
</comment>
<dbReference type="AlphaFoldDB" id="A0A835HY10"/>
<feature type="compositionally biased region" description="Basic residues" evidence="1">
    <location>
        <begin position="92"/>
        <end position="102"/>
    </location>
</feature>
<dbReference type="InterPro" id="IPR036691">
    <property type="entry name" value="Endo/exonu/phosph_ase_sf"/>
</dbReference>
<dbReference type="EMBL" id="JADFTS010000005">
    <property type="protein sequence ID" value="KAF9605398.1"/>
    <property type="molecule type" value="Genomic_DNA"/>
</dbReference>
<reference evidence="2 3" key="1">
    <citation type="submission" date="2020-10" db="EMBL/GenBank/DDBJ databases">
        <title>The Coptis chinensis genome and diversification of protoberbering-type alkaloids.</title>
        <authorList>
            <person name="Wang B."/>
            <person name="Shu S."/>
            <person name="Song C."/>
            <person name="Liu Y."/>
        </authorList>
    </citation>
    <scope>NUCLEOTIDE SEQUENCE [LARGE SCALE GENOMIC DNA]</scope>
    <source>
        <strain evidence="2">HL-2020</strain>
        <tissue evidence="2">Leaf</tissue>
    </source>
</reference>
<dbReference type="PANTHER" id="PTHR33710:SF64">
    <property type="entry name" value="ENDONUCLEASE_EXONUCLEASE_PHOSPHATASE DOMAIN-CONTAINING PROTEIN"/>
    <property type="match status" value="1"/>
</dbReference>
<proteinExistence type="predicted"/>
<evidence type="ECO:0000313" key="3">
    <source>
        <dbReference type="Proteomes" id="UP000631114"/>
    </source>
</evidence>
<evidence type="ECO:0000256" key="1">
    <source>
        <dbReference type="SAM" id="MobiDB-lite"/>
    </source>
</evidence>
<keyword evidence="3" id="KW-1185">Reference proteome</keyword>
<sequence length="314" mass="36057">MLQIGSNYVEEQPYLDAQSEHSHASYLESENASTEGGLFTETFIPVLLEAEPEMSQAAKEPNLVLYHLEQGTTSWIDNSEAQDDDEEGWVQPKRKSRLKTNHHQATPAQQQVSKASPAQTSSLYVHRRRLWSDIGTICSVNMHMLIIGDFNAYLFVSEKKGGLWPTAAAMNDFRALLDDNQLLEVPSTGFFYTCTNRQLGNKRILGKIDRGVYNSEWSSKFPSWSYKALSRQQSDHTPLIGWHESYQKPRNAPFKFHNMWTTHPGFLTLVQENWQIQIEGSQIFILAQKLKRLIRAIKSWNRNVFGHLETKINE</sequence>
<dbReference type="SUPFAM" id="SSF56219">
    <property type="entry name" value="DNase I-like"/>
    <property type="match status" value="1"/>
</dbReference>
<evidence type="ECO:0008006" key="4">
    <source>
        <dbReference type="Google" id="ProtNLM"/>
    </source>
</evidence>
<dbReference type="PANTHER" id="PTHR33710">
    <property type="entry name" value="BNAC02G09200D PROTEIN"/>
    <property type="match status" value="1"/>
</dbReference>
<dbReference type="Proteomes" id="UP000631114">
    <property type="component" value="Unassembled WGS sequence"/>
</dbReference>
<organism evidence="2 3">
    <name type="scientific">Coptis chinensis</name>
    <dbReference type="NCBI Taxonomy" id="261450"/>
    <lineage>
        <taxon>Eukaryota</taxon>
        <taxon>Viridiplantae</taxon>
        <taxon>Streptophyta</taxon>
        <taxon>Embryophyta</taxon>
        <taxon>Tracheophyta</taxon>
        <taxon>Spermatophyta</taxon>
        <taxon>Magnoliopsida</taxon>
        <taxon>Ranunculales</taxon>
        <taxon>Ranunculaceae</taxon>
        <taxon>Coptidoideae</taxon>
        <taxon>Coptis</taxon>
    </lineage>
</organism>
<feature type="compositionally biased region" description="Polar residues" evidence="1">
    <location>
        <begin position="103"/>
        <end position="118"/>
    </location>
</feature>
<accession>A0A835HY10</accession>
<evidence type="ECO:0000313" key="2">
    <source>
        <dbReference type="EMBL" id="KAF9605398.1"/>
    </source>
</evidence>
<dbReference type="Gene3D" id="3.60.10.10">
    <property type="entry name" value="Endonuclease/exonuclease/phosphatase"/>
    <property type="match status" value="1"/>
</dbReference>